<keyword evidence="4" id="KW-1185">Reference proteome</keyword>
<dbReference type="STRING" id="68223.GCA_002028425_00490"/>
<dbReference type="GO" id="GO:0046872">
    <property type="term" value="F:metal ion binding"/>
    <property type="evidence" value="ECO:0007669"/>
    <property type="project" value="InterPro"/>
</dbReference>
<dbReference type="InterPro" id="IPR034660">
    <property type="entry name" value="DinB/YfiT-like"/>
</dbReference>
<feature type="domain" description="MDMPI C-terminal" evidence="1">
    <location>
        <begin position="147"/>
        <end position="249"/>
    </location>
</feature>
<proteinExistence type="predicted"/>
<dbReference type="PATRIC" id="fig|68223.7.peg.8106"/>
<reference evidence="3 4" key="1">
    <citation type="submission" date="2015-02" db="EMBL/GenBank/DDBJ databases">
        <authorList>
            <person name="Ju K.-S."/>
            <person name="Doroghazi J.R."/>
            <person name="Metcalf W."/>
        </authorList>
    </citation>
    <scope>NUCLEOTIDE SEQUENCE [LARGE SCALE GENOMIC DNA]</scope>
    <source>
        <strain evidence="3 4">NRRL ISP-5550</strain>
    </source>
</reference>
<dbReference type="SUPFAM" id="SSF55718">
    <property type="entry name" value="SCP-like"/>
    <property type="match status" value="1"/>
</dbReference>
<protein>
    <recommendedName>
        <fullName evidence="5">Maleylpyruvate isomerase family mycothiol-dependent enzyme</fullName>
    </recommendedName>
</protein>
<evidence type="ECO:0008006" key="5">
    <source>
        <dbReference type="Google" id="ProtNLM"/>
    </source>
</evidence>
<dbReference type="InterPro" id="IPR017517">
    <property type="entry name" value="Maleyloyr_isom"/>
</dbReference>
<organism evidence="3 4">
    <name type="scientific">Streptomyces katrae</name>
    <dbReference type="NCBI Taxonomy" id="68223"/>
    <lineage>
        <taxon>Bacteria</taxon>
        <taxon>Bacillati</taxon>
        <taxon>Actinomycetota</taxon>
        <taxon>Actinomycetes</taxon>
        <taxon>Kitasatosporales</taxon>
        <taxon>Streptomycetaceae</taxon>
        <taxon>Streptomyces</taxon>
    </lineage>
</organism>
<evidence type="ECO:0000313" key="3">
    <source>
        <dbReference type="EMBL" id="KJY31596.1"/>
    </source>
</evidence>
<dbReference type="PANTHER" id="PTHR40758">
    <property type="entry name" value="CONSERVED PROTEIN"/>
    <property type="match status" value="1"/>
</dbReference>
<dbReference type="OrthoDB" id="3671213at2"/>
<dbReference type="Pfam" id="PF11716">
    <property type="entry name" value="MDMPI_N"/>
    <property type="match status" value="1"/>
</dbReference>
<dbReference type="InterPro" id="IPR036527">
    <property type="entry name" value="SCP2_sterol-bd_dom_sf"/>
</dbReference>
<feature type="domain" description="Mycothiol-dependent maleylpyruvate isomerase metal-binding" evidence="2">
    <location>
        <begin position="13"/>
        <end position="134"/>
    </location>
</feature>
<dbReference type="Pfam" id="PF07398">
    <property type="entry name" value="MDMPI_C"/>
    <property type="match status" value="1"/>
</dbReference>
<sequence length="257" mass="28156">MNTAGQLDHRAAVAAEAARFADLVRGADMTAPVPTCPGWDLTDLVRHAGSVHRWFTVLLRRRIQAPPTSREVDLRLPERADGYADWLAEGAAEAAEVFAETDLDAPMWVWGADGHARFWVRRMAFETLLHRVDAERALGLPSAVDRELARDGVDEFLVNLPYATLFAPKVANLRGADRTLRFECADTDGSWLVRLRPDGFGLVTDGTAADSPADAVVRAPAADLLLFLYGRLDRSAASVETGGDEELLDLWTANSEF</sequence>
<comment type="caution">
    <text evidence="3">The sequence shown here is derived from an EMBL/GenBank/DDBJ whole genome shotgun (WGS) entry which is preliminary data.</text>
</comment>
<name>A0A0F4JF45_9ACTN</name>
<evidence type="ECO:0000259" key="1">
    <source>
        <dbReference type="Pfam" id="PF07398"/>
    </source>
</evidence>
<dbReference type="PANTHER" id="PTHR40758:SF1">
    <property type="entry name" value="CONSERVED PROTEIN"/>
    <property type="match status" value="1"/>
</dbReference>
<dbReference type="GO" id="GO:0005886">
    <property type="term" value="C:plasma membrane"/>
    <property type="evidence" value="ECO:0007669"/>
    <property type="project" value="TreeGrafter"/>
</dbReference>
<dbReference type="SUPFAM" id="SSF109854">
    <property type="entry name" value="DinB/YfiT-like putative metalloenzymes"/>
    <property type="match status" value="1"/>
</dbReference>
<dbReference type="RefSeq" id="WP_045948505.1">
    <property type="nucleotide sequence ID" value="NZ_JZWV01000481.1"/>
</dbReference>
<dbReference type="EMBL" id="JZWV01000481">
    <property type="protein sequence ID" value="KJY31596.1"/>
    <property type="molecule type" value="Genomic_DNA"/>
</dbReference>
<dbReference type="AlphaFoldDB" id="A0A0F4JF45"/>
<evidence type="ECO:0000259" key="2">
    <source>
        <dbReference type="Pfam" id="PF11716"/>
    </source>
</evidence>
<evidence type="ECO:0000313" key="4">
    <source>
        <dbReference type="Proteomes" id="UP000033551"/>
    </source>
</evidence>
<gene>
    <name evidence="3" type="ORF">VR44_17815</name>
</gene>
<accession>A0A0F4JF45</accession>
<dbReference type="Proteomes" id="UP000033551">
    <property type="component" value="Unassembled WGS sequence"/>
</dbReference>
<dbReference type="InterPro" id="IPR010872">
    <property type="entry name" value="MDMPI_C-term_domain"/>
</dbReference>
<dbReference type="NCBIfam" id="TIGR03083">
    <property type="entry name" value="maleylpyruvate isomerase family mycothiol-dependent enzyme"/>
    <property type="match status" value="1"/>
</dbReference>
<dbReference type="InterPro" id="IPR024344">
    <property type="entry name" value="MDMPI_metal-binding"/>
</dbReference>